<dbReference type="STRING" id="1963.AQJ27_41910"/>
<gene>
    <name evidence="1" type="ORF">SO3561_07774</name>
</gene>
<protein>
    <submittedName>
        <fullName evidence="1">Uncharacterized protein</fullName>
    </submittedName>
</protein>
<sequence>MASLRYSASAMARLLRPSASNRTTSISRWLKSCSGSTTWPTRSPTTSASTALCPALTASPGELLPRAKRTSCRASAATQSQPYFRAYRL</sequence>
<comment type="caution">
    <text evidence="1">The sequence shown here is derived from an EMBL/GenBank/DDBJ whole genome shotgun (WGS) entry which is preliminary data.</text>
</comment>
<name>A0A250VPU1_STROL</name>
<proteinExistence type="predicted"/>
<dbReference type="EMBL" id="BDQI01000024">
    <property type="protein sequence ID" value="GAX56207.1"/>
    <property type="molecule type" value="Genomic_DNA"/>
</dbReference>
<evidence type="ECO:0000313" key="1">
    <source>
        <dbReference type="EMBL" id="GAX56207.1"/>
    </source>
</evidence>
<reference evidence="2" key="1">
    <citation type="submission" date="2017-05" db="EMBL/GenBank/DDBJ databases">
        <title>Streptomyces olivochromogenes NBRC 3561 whole genome shotgun sequence.</title>
        <authorList>
            <person name="Dohra H."/>
            <person name="Kodani S."/>
        </authorList>
    </citation>
    <scope>NUCLEOTIDE SEQUENCE [LARGE SCALE GENOMIC DNA]</scope>
    <source>
        <strain evidence="2">NBRC 3561</strain>
    </source>
</reference>
<organism evidence="1 2">
    <name type="scientific">Streptomyces olivochromogenes</name>
    <dbReference type="NCBI Taxonomy" id="1963"/>
    <lineage>
        <taxon>Bacteria</taxon>
        <taxon>Bacillati</taxon>
        <taxon>Actinomycetota</taxon>
        <taxon>Actinomycetes</taxon>
        <taxon>Kitasatosporales</taxon>
        <taxon>Streptomycetaceae</taxon>
        <taxon>Streptomyces</taxon>
    </lineage>
</organism>
<keyword evidence="2" id="KW-1185">Reference proteome</keyword>
<evidence type="ECO:0000313" key="2">
    <source>
        <dbReference type="Proteomes" id="UP000217446"/>
    </source>
</evidence>
<dbReference type="AlphaFoldDB" id="A0A250VPU1"/>
<dbReference type="Proteomes" id="UP000217446">
    <property type="component" value="Unassembled WGS sequence"/>
</dbReference>
<accession>A0A250VPU1</accession>